<evidence type="ECO:0000313" key="2">
    <source>
        <dbReference type="EMBL" id="WFC84782.1"/>
    </source>
</evidence>
<feature type="domain" description="Bacteriophage CI repressor C-terminal" evidence="1">
    <location>
        <begin position="2"/>
        <end position="39"/>
    </location>
</feature>
<organism evidence="2 3">
    <name type="scientific">Enterobacter quasiroggenkampii</name>
    <dbReference type="NCBI Taxonomy" id="2497436"/>
    <lineage>
        <taxon>Bacteria</taxon>
        <taxon>Pseudomonadati</taxon>
        <taxon>Pseudomonadota</taxon>
        <taxon>Gammaproteobacteria</taxon>
        <taxon>Enterobacterales</taxon>
        <taxon>Enterobacteriaceae</taxon>
        <taxon>Enterobacter</taxon>
    </lineage>
</organism>
<dbReference type="InterPro" id="IPR032499">
    <property type="entry name" value="Phage_CI_C"/>
</dbReference>
<accession>A0ABY8E6M2</accession>
<sequence length="39" mass="4452">MTEVLDAHWLINIDGTYSVRLITRLQKGMIKVSTAENSF</sequence>
<name>A0ABY8E6M2_9ENTR</name>
<gene>
    <name evidence="2" type="ORF">OM418_06850</name>
</gene>
<evidence type="ECO:0000259" key="1">
    <source>
        <dbReference type="Pfam" id="PF16452"/>
    </source>
</evidence>
<dbReference type="Pfam" id="PF16452">
    <property type="entry name" value="Phage_CI_C"/>
    <property type="match status" value="1"/>
</dbReference>
<dbReference type="EMBL" id="CP110533">
    <property type="protein sequence ID" value="WFC84782.1"/>
    <property type="molecule type" value="Genomic_DNA"/>
</dbReference>
<reference evidence="2 3" key="1">
    <citation type="submission" date="2022-10" db="EMBL/GenBank/DDBJ databases">
        <title>Dissemination of Carbapenem-producing Enterobacteriaceae in the natural water sources, Central Thailand.</title>
        <authorList>
            <person name="Songsaeng W."/>
            <person name="Prapasarakul N."/>
            <person name="Am-In N."/>
            <person name="Wongsurawat T."/>
            <person name="Sirichokchatchawan W."/>
        </authorList>
    </citation>
    <scope>NUCLEOTIDE SEQUENCE [LARGE SCALE GENOMIC DNA]</scope>
    <source>
        <strain evidence="2 3">WS12-3</strain>
    </source>
</reference>
<keyword evidence="3" id="KW-1185">Reference proteome</keyword>
<evidence type="ECO:0000313" key="3">
    <source>
        <dbReference type="Proteomes" id="UP001219309"/>
    </source>
</evidence>
<dbReference type="Proteomes" id="UP001219309">
    <property type="component" value="Chromosome"/>
</dbReference>
<protein>
    <recommendedName>
        <fullName evidence="1">Bacteriophage CI repressor C-terminal domain-containing protein</fullName>
    </recommendedName>
</protein>
<proteinExistence type="predicted"/>
<dbReference type="Gene3D" id="2.10.109.10">
    <property type="entry name" value="Umud Fragment, subunit A"/>
    <property type="match status" value="1"/>
</dbReference>